<gene>
    <name evidence="2" type="ORF">DFSSTS7063_01115</name>
</gene>
<sequence>MCYIIAYIPQIYAEYHSKQIYIADVNCPDFQYLPRLLLFFFQQCEKWNRNKKLFHAEMRSTSYHLLDSIDKCKKRGIKIIEDHILHKYYDNGEDAPHVIFSVDLEILEESNWKYGFWRQIDEMPIGGSTYISSVLKFLKKPIQDGVDFHKKNHMKFIMRNMIEKWIDYYSMFGETIPITSDYFLYNRIPEEAKDMDNHEIIHKFFQKALERYQLFGYKEKKDMRDNEKEYCYDDYRKCLKIYNKGKIYNTSYRNTLSGYRWLERTSREFGEQYFRKYKRTYYLSFLINLVYIILCIRFHI</sequence>
<dbReference type="EMBL" id="CABHNI010000019">
    <property type="protein sequence ID" value="VUX02597.1"/>
    <property type="molecule type" value="Genomic_DNA"/>
</dbReference>
<name>A0A564T559_9FIRM</name>
<evidence type="ECO:0000313" key="3">
    <source>
        <dbReference type="Proteomes" id="UP000358366"/>
    </source>
</evidence>
<dbReference type="Proteomes" id="UP000358366">
    <property type="component" value="Unassembled WGS sequence"/>
</dbReference>
<proteinExistence type="predicted"/>
<keyword evidence="1" id="KW-1133">Transmembrane helix</keyword>
<protein>
    <submittedName>
        <fullName evidence="2">Uncharacterized protein</fullName>
    </submittedName>
</protein>
<keyword evidence="1" id="KW-0812">Transmembrane</keyword>
<reference evidence="2 3" key="1">
    <citation type="submission" date="2019-07" db="EMBL/GenBank/DDBJ databases">
        <authorList>
            <person name="Hibberd C M."/>
            <person name="Gehrig L. J."/>
            <person name="Chang H.-W."/>
            <person name="Venkatesh S."/>
        </authorList>
    </citation>
    <scope>NUCLEOTIDE SEQUENCE [LARGE SCALE GENOMIC DNA]</scope>
    <source>
        <strain evidence="2">Dorea_formicigenerans_SSTS_Bg7063</strain>
    </source>
</reference>
<evidence type="ECO:0000256" key="1">
    <source>
        <dbReference type="SAM" id="Phobius"/>
    </source>
</evidence>
<dbReference type="AlphaFoldDB" id="A0A564T559"/>
<feature type="transmembrane region" description="Helical" evidence="1">
    <location>
        <begin position="281"/>
        <end position="299"/>
    </location>
</feature>
<evidence type="ECO:0000313" key="2">
    <source>
        <dbReference type="EMBL" id="VUX02597.1"/>
    </source>
</evidence>
<organism evidence="2 3">
    <name type="scientific">Dorea formicigenerans</name>
    <dbReference type="NCBI Taxonomy" id="39486"/>
    <lineage>
        <taxon>Bacteria</taxon>
        <taxon>Bacillati</taxon>
        <taxon>Bacillota</taxon>
        <taxon>Clostridia</taxon>
        <taxon>Lachnospirales</taxon>
        <taxon>Lachnospiraceae</taxon>
        <taxon>Dorea</taxon>
    </lineage>
</organism>
<keyword evidence="1" id="KW-0472">Membrane</keyword>
<accession>A0A564T559</accession>